<organism evidence="2 3">
    <name type="scientific">Allacma fusca</name>
    <dbReference type="NCBI Taxonomy" id="39272"/>
    <lineage>
        <taxon>Eukaryota</taxon>
        <taxon>Metazoa</taxon>
        <taxon>Ecdysozoa</taxon>
        <taxon>Arthropoda</taxon>
        <taxon>Hexapoda</taxon>
        <taxon>Collembola</taxon>
        <taxon>Symphypleona</taxon>
        <taxon>Sminthuridae</taxon>
        <taxon>Allacma</taxon>
    </lineage>
</organism>
<feature type="non-terminal residue" evidence="2">
    <location>
        <position position="1"/>
    </location>
</feature>
<proteinExistence type="predicted"/>
<name>A0A8J2NLC0_9HEXA</name>
<accession>A0A8J2NLC0</accession>
<comment type="caution">
    <text evidence="2">The sequence shown here is derived from an EMBL/GenBank/DDBJ whole genome shotgun (WGS) entry which is preliminary data.</text>
</comment>
<feature type="compositionally biased region" description="Polar residues" evidence="1">
    <location>
        <begin position="16"/>
        <end position="26"/>
    </location>
</feature>
<reference evidence="2" key="1">
    <citation type="submission" date="2021-06" db="EMBL/GenBank/DDBJ databases">
        <authorList>
            <person name="Hodson N. C."/>
            <person name="Mongue J. A."/>
            <person name="Jaron S. K."/>
        </authorList>
    </citation>
    <scope>NUCLEOTIDE SEQUENCE</scope>
</reference>
<evidence type="ECO:0000313" key="2">
    <source>
        <dbReference type="EMBL" id="CAG7647231.1"/>
    </source>
</evidence>
<keyword evidence="3" id="KW-1185">Reference proteome</keyword>
<evidence type="ECO:0000313" key="3">
    <source>
        <dbReference type="Proteomes" id="UP000708208"/>
    </source>
</evidence>
<dbReference type="EMBL" id="CAJVCH010003102">
    <property type="protein sequence ID" value="CAG7647231.1"/>
    <property type="molecule type" value="Genomic_DNA"/>
</dbReference>
<protein>
    <submittedName>
        <fullName evidence="2">Uncharacterized protein</fullName>
    </submittedName>
</protein>
<feature type="region of interest" description="Disordered" evidence="1">
    <location>
        <begin position="14"/>
        <end position="60"/>
    </location>
</feature>
<dbReference type="AlphaFoldDB" id="A0A8J2NLC0"/>
<dbReference type="Proteomes" id="UP000708208">
    <property type="component" value="Unassembled WGS sequence"/>
</dbReference>
<gene>
    <name evidence="2" type="ORF">AFUS01_LOCUS618</name>
</gene>
<sequence length="60" mass="6374">MQRLSFLSGFVKSKRSTTGNYDSSGNDSEDNAGDTAIESQVLSTSDDEVLEPNPSKSGES</sequence>
<evidence type="ECO:0000256" key="1">
    <source>
        <dbReference type="SAM" id="MobiDB-lite"/>
    </source>
</evidence>